<dbReference type="Gene3D" id="3.40.630.40">
    <property type="entry name" value="Zn-dependent exopeptidases"/>
    <property type="match status" value="1"/>
</dbReference>
<gene>
    <name evidence="5" type="ORF">UABAM_06081</name>
</gene>
<dbReference type="Gene3D" id="2.120.10.30">
    <property type="entry name" value="TolB, C-terminal domain"/>
    <property type="match status" value="1"/>
</dbReference>
<reference evidence="5 6" key="1">
    <citation type="submission" date="2019-08" db="EMBL/GenBank/DDBJ databases">
        <title>Complete genome sequence of Candidatus Uab amorphum.</title>
        <authorList>
            <person name="Shiratori T."/>
            <person name="Suzuki S."/>
            <person name="Kakizawa Y."/>
            <person name="Ishida K."/>
        </authorList>
    </citation>
    <scope>NUCLEOTIDE SEQUENCE [LARGE SCALE GENOMIC DNA]</scope>
    <source>
        <strain evidence="5 6">SRT547</strain>
    </source>
</reference>
<protein>
    <recommendedName>
        <fullName evidence="2">N-acetylmuramoyl-L-alanine amidase</fullName>
        <ecNumber evidence="2">3.5.1.28</ecNumber>
    </recommendedName>
</protein>
<organism evidence="5 6">
    <name type="scientific">Uabimicrobium amorphum</name>
    <dbReference type="NCBI Taxonomy" id="2596890"/>
    <lineage>
        <taxon>Bacteria</taxon>
        <taxon>Pseudomonadati</taxon>
        <taxon>Planctomycetota</taxon>
        <taxon>Candidatus Uabimicrobiia</taxon>
        <taxon>Candidatus Uabimicrobiales</taxon>
        <taxon>Candidatus Uabimicrobiaceae</taxon>
        <taxon>Candidatus Uabimicrobium</taxon>
    </lineage>
</organism>
<evidence type="ECO:0000259" key="4">
    <source>
        <dbReference type="SMART" id="SM00646"/>
    </source>
</evidence>
<keyword evidence="3" id="KW-0378">Hydrolase</keyword>
<dbReference type="GO" id="GO:0009253">
    <property type="term" value="P:peptidoglycan catabolic process"/>
    <property type="evidence" value="ECO:0007669"/>
    <property type="project" value="InterPro"/>
</dbReference>
<dbReference type="PANTHER" id="PTHR30404:SF0">
    <property type="entry name" value="N-ACETYLMURAMOYL-L-ALANINE AMIDASE AMIC"/>
    <property type="match status" value="1"/>
</dbReference>
<proteinExistence type="predicted"/>
<evidence type="ECO:0000256" key="3">
    <source>
        <dbReference type="ARBA" id="ARBA00022801"/>
    </source>
</evidence>
<dbReference type="AlphaFoldDB" id="A0A5S9F7F4"/>
<dbReference type="PANTHER" id="PTHR30404">
    <property type="entry name" value="N-ACETYLMURAMOYL-L-ALANINE AMIDASE"/>
    <property type="match status" value="1"/>
</dbReference>
<dbReference type="InterPro" id="IPR050695">
    <property type="entry name" value="N-acetylmuramoyl_amidase_3"/>
</dbReference>
<dbReference type="SUPFAM" id="SSF82171">
    <property type="entry name" value="DPP6 N-terminal domain-like"/>
    <property type="match status" value="1"/>
</dbReference>
<dbReference type="SUPFAM" id="SSF53187">
    <property type="entry name" value="Zn-dependent exopeptidases"/>
    <property type="match status" value="1"/>
</dbReference>
<keyword evidence="6" id="KW-1185">Reference proteome</keyword>
<dbReference type="EC" id="3.5.1.28" evidence="2"/>
<dbReference type="Pfam" id="PF07676">
    <property type="entry name" value="PD40"/>
    <property type="match status" value="1"/>
</dbReference>
<dbReference type="SMART" id="SM00646">
    <property type="entry name" value="Ami_3"/>
    <property type="match status" value="1"/>
</dbReference>
<dbReference type="InterPro" id="IPR011042">
    <property type="entry name" value="6-blade_b-propeller_TolB-like"/>
</dbReference>
<name>A0A5S9F7F4_UABAM</name>
<dbReference type="EMBL" id="AP019860">
    <property type="protein sequence ID" value="BBM87669.1"/>
    <property type="molecule type" value="Genomic_DNA"/>
</dbReference>
<dbReference type="CDD" id="cd02696">
    <property type="entry name" value="MurNAc-LAA"/>
    <property type="match status" value="1"/>
</dbReference>
<feature type="domain" description="MurNAc-LAA" evidence="4">
    <location>
        <begin position="77"/>
        <end position="187"/>
    </location>
</feature>
<dbReference type="GO" id="GO:0008745">
    <property type="term" value="F:N-acetylmuramoyl-L-alanine amidase activity"/>
    <property type="evidence" value="ECO:0007669"/>
    <property type="project" value="UniProtKB-EC"/>
</dbReference>
<dbReference type="KEGG" id="uam:UABAM_06081"/>
<sequence>MKNLLWIVIATTTIFAQSICIDAGHGGSDPGAVGWGLQEKTINLDVSQRLYNLMRQSGWKAYLVRSSDKTVSLSGRTSYANSLGVKRFVSIHCNAFNKSANGTETFAYTKGSSTSFSMRNSVHPRLVRAMRTKDRGTKTANFYVIKHTNMPAILCELAFIDEKSDSSKLGDSYYRQKAAEAIHAGIVSTLTALDEEIRTSDSYMAPKWSPDGTALLITHPGYNGVRVMKMDDYSIHNVSSANTYNAKWISSHEIVCGAKDETKLLDTVTGKTVSTFAGLDMPIAVVKDGTLTVAEHVISLENDVIFNAVASPDNKFVAYESLKNGIHVVNVESGKSVRIGQGNNPAWMPDSTGIVFDRALDNGHEITQSNIFLASVDGQNVVNLTQNLSLIAQRPSVSPDGQKIAFDAQGSIFIAAFAEQKIQQILQVTK</sequence>
<dbReference type="InterPro" id="IPR002508">
    <property type="entry name" value="MurNAc-LAA_cat"/>
</dbReference>
<evidence type="ECO:0000313" key="6">
    <source>
        <dbReference type="Proteomes" id="UP000326354"/>
    </source>
</evidence>
<evidence type="ECO:0000256" key="2">
    <source>
        <dbReference type="ARBA" id="ARBA00011901"/>
    </source>
</evidence>
<evidence type="ECO:0000313" key="5">
    <source>
        <dbReference type="EMBL" id="BBM87669.1"/>
    </source>
</evidence>
<dbReference type="Proteomes" id="UP000326354">
    <property type="component" value="Chromosome"/>
</dbReference>
<comment type="catalytic activity">
    <reaction evidence="1">
        <text>Hydrolyzes the link between N-acetylmuramoyl residues and L-amino acid residues in certain cell-wall glycopeptides.</text>
        <dbReference type="EC" id="3.5.1.28"/>
    </reaction>
</comment>
<dbReference type="Pfam" id="PF01520">
    <property type="entry name" value="Amidase_3"/>
    <property type="match status" value="1"/>
</dbReference>
<dbReference type="RefSeq" id="WP_173013658.1">
    <property type="nucleotide sequence ID" value="NZ_AP019860.1"/>
</dbReference>
<dbReference type="GO" id="GO:0030288">
    <property type="term" value="C:outer membrane-bounded periplasmic space"/>
    <property type="evidence" value="ECO:0007669"/>
    <property type="project" value="TreeGrafter"/>
</dbReference>
<evidence type="ECO:0000256" key="1">
    <source>
        <dbReference type="ARBA" id="ARBA00001561"/>
    </source>
</evidence>
<dbReference type="InterPro" id="IPR011659">
    <property type="entry name" value="WD40"/>
</dbReference>
<accession>A0A5S9F7F4</accession>